<evidence type="ECO:0000256" key="7">
    <source>
        <dbReference type="SAM" id="SignalP"/>
    </source>
</evidence>
<feature type="chain" id="PRO_5039248700" description="WSC domain-containing protein" evidence="7">
    <location>
        <begin position="18"/>
        <end position="151"/>
    </location>
</feature>
<evidence type="ECO:0000256" key="1">
    <source>
        <dbReference type="ARBA" id="ARBA00022536"/>
    </source>
</evidence>
<dbReference type="Pfam" id="PF01822">
    <property type="entry name" value="WSC"/>
    <property type="match status" value="1"/>
</dbReference>
<evidence type="ECO:0000259" key="9">
    <source>
        <dbReference type="PROSITE" id="PS51212"/>
    </source>
</evidence>
<dbReference type="PROSITE" id="PS01186">
    <property type="entry name" value="EGF_2"/>
    <property type="match status" value="1"/>
</dbReference>
<evidence type="ECO:0000256" key="6">
    <source>
        <dbReference type="PROSITE-ProRule" id="PRU00076"/>
    </source>
</evidence>
<dbReference type="Proteomes" id="UP000828390">
    <property type="component" value="Unassembled WGS sequence"/>
</dbReference>
<evidence type="ECO:0000313" key="11">
    <source>
        <dbReference type="Proteomes" id="UP000828390"/>
    </source>
</evidence>
<dbReference type="Pfam" id="PF00008">
    <property type="entry name" value="EGF"/>
    <property type="match status" value="1"/>
</dbReference>
<dbReference type="SUPFAM" id="SSF57196">
    <property type="entry name" value="EGF/Laminin"/>
    <property type="match status" value="1"/>
</dbReference>
<dbReference type="PROSITE" id="PS50026">
    <property type="entry name" value="EGF_3"/>
    <property type="match status" value="1"/>
</dbReference>
<protein>
    <recommendedName>
        <fullName evidence="12">WSC domain-containing protein</fullName>
    </recommendedName>
</protein>
<accession>A0A9D4J274</accession>
<dbReference type="PANTHER" id="PTHR45964">
    <property type="entry name" value="WSCD FAMILY MEMBER CG9164"/>
    <property type="match status" value="1"/>
</dbReference>
<dbReference type="InterPro" id="IPR002889">
    <property type="entry name" value="WSC_carb-bd"/>
</dbReference>
<feature type="signal peptide" evidence="7">
    <location>
        <begin position="1"/>
        <end position="17"/>
    </location>
</feature>
<keyword evidence="4 6" id="KW-1015">Disulfide bond</keyword>
<feature type="disulfide bond" evidence="6">
    <location>
        <begin position="46"/>
        <end position="55"/>
    </location>
</feature>
<evidence type="ECO:0000256" key="5">
    <source>
        <dbReference type="ARBA" id="ARBA00023180"/>
    </source>
</evidence>
<comment type="caution">
    <text evidence="6">Lacks conserved residue(s) required for the propagation of feature annotation.</text>
</comment>
<dbReference type="PANTHER" id="PTHR45964:SF5">
    <property type="entry name" value="WSCD FAMILY MEMBER CG9164"/>
    <property type="match status" value="1"/>
</dbReference>
<organism evidence="10 11">
    <name type="scientific">Dreissena polymorpha</name>
    <name type="common">Zebra mussel</name>
    <name type="synonym">Mytilus polymorpha</name>
    <dbReference type="NCBI Taxonomy" id="45954"/>
    <lineage>
        <taxon>Eukaryota</taxon>
        <taxon>Metazoa</taxon>
        <taxon>Spiralia</taxon>
        <taxon>Lophotrochozoa</taxon>
        <taxon>Mollusca</taxon>
        <taxon>Bivalvia</taxon>
        <taxon>Autobranchia</taxon>
        <taxon>Heteroconchia</taxon>
        <taxon>Euheterodonta</taxon>
        <taxon>Imparidentia</taxon>
        <taxon>Neoheterodontei</taxon>
        <taxon>Myida</taxon>
        <taxon>Dreissenoidea</taxon>
        <taxon>Dreissenidae</taxon>
        <taxon>Dreissena</taxon>
    </lineage>
</organism>
<evidence type="ECO:0008006" key="12">
    <source>
        <dbReference type="Google" id="ProtNLM"/>
    </source>
</evidence>
<dbReference type="FunFam" id="2.10.25.10:FF:000173">
    <property type="entry name" value="Neurogenic locus notch protein 2"/>
    <property type="match status" value="1"/>
</dbReference>
<proteinExistence type="predicted"/>
<sequence length="151" mass="16942">MFVNVFISSFVVTIVAANCVPNPCQNGGTCRLLYYTGDTARFYCRCASGWEGRICTKPFRYIGCFEDSVARFLPVMLPLSWSNSPLECAARCHGYLYSGTQYGEECFCGHYLNAMKRPDFECNMACPGDESQTCGGRWRNSVYSSRAENMS</sequence>
<feature type="domain" description="EGF-like" evidence="8">
    <location>
        <begin position="15"/>
        <end position="56"/>
    </location>
</feature>
<name>A0A9D4J274_DREPO</name>
<dbReference type="Gene3D" id="2.10.25.10">
    <property type="entry name" value="Laminin"/>
    <property type="match status" value="1"/>
</dbReference>
<evidence type="ECO:0000256" key="2">
    <source>
        <dbReference type="ARBA" id="ARBA00022729"/>
    </source>
</evidence>
<dbReference type="CDD" id="cd00054">
    <property type="entry name" value="EGF_CA"/>
    <property type="match status" value="1"/>
</dbReference>
<evidence type="ECO:0000313" key="10">
    <source>
        <dbReference type="EMBL" id="KAH3792802.1"/>
    </source>
</evidence>
<dbReference type="SMART" id="SM00321">
    <property type="entry name" value="WSC"/>
    <property type="match status" value="1"/>
</dbReference>
<gene>
    <name evidence="10" type="ORF">DPMN_146301</name>
</gene>
<keyword evidence="3" id="KW-0677">Repeat</keyword>
<evidence type="ECO:0000259" key="8">
    <source>
        <dbReference type="PROSITE" id="PS50026"/>
    </source>
</evidence>
<dbReference type="AlphaFoldDB" id="A0A9D4J274"/>
<keyword evidence="5" id="KW-0325">Glycoprotein</keyword>
<dbReference type="PROSITE" id="PS00022">
    <property type="entry name" value="EGF_1"/>
    <property type="match status" value="1"/>
</dbReference>
<feature type="domain" description="WSC" evidence="9">
    <location>
        <begin position="58"/>
        <end position="146"/>
    </location>
</feature>
<dbReference type="SMART" id="SM00181">
    <property type="entry name" value="EGF"/>
    <property type="match status" value="1"/>
</dbReference>
<keyword evidence="1 6" id="KW-0245">EGF-like domain</keyword>
<reference evidence="10" key="2">
    <citation type="submission" date="2020-11" db="EMBL/GenBank/DDBJ databases">
        <authorList>
            <person name="McCartney M.A."/>
            <person name="Auch B."/>
            <person name="Kono T."/>
            <person name="Mallez S."/>
            <person name="Becker A."/>
            <person name="Gohl D.M."/>
            <person name="Silverstein K.A.T."/>
            <person name="Koren S."/>
            <person name="Bechman K.B."/>
            <person name="Herman A."/>
            <person name="Abrahante J.E."/>
            <person name="Garbe J."/>
        </authorList>
    </citation>
    <scope>NUCLEOTIDE SEQUENCE</scope>
    <source>
        <strain evidence="10">Duluth1</strain>
        <tissue evidence="10">Whole animal</tissue>
    </source>
</reference>
<dbReference type="PROSITE" id="PS51212">
    <property type="entry name" value="WSC"/>
    <property type="match status" value="1"/>
</dbReference>
<keyword evidence="11" id="KW-1185">Reference proteome</keyword>
<dbReference type="EMBL" id="JAIWYP010000007">
    <property type="protein sequence ID" value="KAH3792802.1"/>
    <property type="molecule type" value="Genomic_DNA"/>
</dbReference>
<keyword evidence="2 7" id="KW-0732">Signal</keyword>
<dbReference type="InterPro" id="IPR051589">
    <property type="entry name" value="Sialate-O-sulfotransferase"/>
</dbReference>
<dbReference type="InterPro" id="IPR000742">
    <property type="entry name" value="EGF"/>
</dbReference>
<evidence type="ECO:0000256" key="3">
    <source>
        <dbReference type="ARBA" id="ARBA00022737"/>
    </source>
</evidence>
<reference evidence="10" key="1">
    <citation type="journal article" date="2019" name="bioRxiv">
        <title>The Genome of the Zebra Mussel, Dreissena polymorpha: A Resource for Invasive Species Research.</title>
        <authorList>
            <person name="McCartney M.A."/>
            <person name="Auch B."/>
            <person name="Kono T."/>
            <person name="Mallez S."/>
            <person name="Zhang Y."/>
            <person name="Obille A."/>
            <person name="Becker A."/>
            <person name="Abrahante J.E."/>
            <person name="Garbe J."/>
            <person name="Badalamenti J.P."/>
            <person name="Herman A."/>
            <person name="Mangelson H."/>
            <person name="Liachko I."/>
            <person name="Sullivan S."/>
            <person name="Sone E.D."/>
            <person name="Koren S."/>
            <person name="Silverstein K.A.T."/>
            <person name="Beckman K.B."/>
            <person name="Gohl D.M."/>
        </authorList>
    </citation>
    <scope>NUCLEOTIDE SEQUENCE</scope>
    <source>
        <strain evidence="10">Duluth1</strain>
        <tissue evidence="10">Whole animal</tissue>
    </source>
</reference>
<evidence type="ECO:0000256" key="4">
    <source>
        <dbReference type="ARBA" id="ARBA00023157"/>
    </source>
</evidence>
<comment type="caution">
    <text evidence="10">The sequence shown here is derived from an EMBL/GenBank/DDBJ whole genome shotgun (WGS) entry which is preliminary data.</text>
</comment>